<feature type="region of interest" description="Disordered" evidence="2">
    <location>
        <begin position="23"/>
        <end position="51"/>
    </location>
</feature>
<dbReference type="PRINTS" id="PR00988">
    <property type="entry name" value="URIDINKINASE"/>
</dbReference>
<protein>
    <submittedName>
        <fullName evidence="5">(rape) hypothetical protein</fullName>
    </submittedName>
</protein>
<feature type="transmembrane region" description="Helical" evidence="3">
    <location>
        <begin position="704"/>
        <end position="723"/>
    </location>
</feature>
<accession>A0A816KAT8</accession>
<reference evidence="5" key="1">
    <citation type="submission" date="2021-01" db="EMBL/GenBank/DDBJ databases">
        <authorList>
            <consortium name="Genoscope - CEA"/>
            <person name="William W."/>
        </authorList>
    </citation>
    <scope>NUCLEOTIDE SEQUENCE</scope>
</reference>
<organism evidence="5">
    <name type="scientific">Brassica napus</name>
    <name type="common">Rape</name>
    <dbReference type="NCBI Taxonomy" id="3708"/>
    <lineage>
        <taxon>Eukaryota</taxon>
        <taxon>Viridiplantae</taxon>
        <taxon>Streptophyta</taxon>
        <taxon>Embryophyta</taxon>
        <taxon>Tracheophyta</taxon>
        <taxon>Spermatophyta</taxon>
        <taxon>Magnoliopsida</taxon>
        <taxon>eudicotyledons</taxon>
        <taxon>Gunneridae</taxon>
        <taxon>Pentapetalae</taxon>
        <taxon>rosids</taxon>
        <taxon>malvids</taxon>
        <taxon>Brassicales</taxon>
        <taxon>Brassicaceae</taxon>
        <taxon>Brassiceae</taxon>
        <taxon>Brassica</taxon>
    </lineage>
</organism>
<evidence type="ECO:0000313" key="5">
    <source>
        <dbReference type="EMBL" id="CAF1910716.1"/>
    </source>
</evidence>
<evidence type="ECO:0000256" key="3">
    <source>
        <dbReference type="SAM" id="Phobius"/>
    </source>
</evidence>
<evidence type="ECO:0000259" key="4">
    <source>
        <dbReference type="PROSITE" id="PS51707"/>
    </source>
</evidence>
<dbReference type="PROSITE" id="PS51707">
    <property type="entry name" value="CYTH"/>
    <property type="match status" value="1"/>
</dbReference>
<dbReference type="CDD" id="cd02028">
    <property type="entry name" value="UMPK_like"/>
    <property type="match status" value="1"/>
</dbReference>
<dbReference type="GO" id="GO:0005524">
    <property type="term" value="F:ATP binding"/>
    <property type="evidence" value="ECO:0007669"/>
    <property type="project" value="InterPro"/>
</dbReference>
<feature type="coiled-coil region" evidence="1">
    <location>
        <begin position="584"/>
        <end position="611"/>
    </location>
</feature>
<dbReference type="EMBL" id="HG994366">
    <property type="protein sequence ID" value="CAF1910716.1"/>
    <property type="molecule type" value="Genomic_DNA"/>
</dbReference>
<dbReference type="SUPFAM" id="SSF52540">
    <property type="entry name" value="P-loop containing nucleoside triphosphate hydrolases"/>
    <property type="match status" value="1"/>
</dbReference>
<dbReference type="PANTHER" id="PTHR10285">
    <property type="entry name" value="URIDINE KINASE"/>
    <property type="match status" value="1"/>
</dbReference>
<keyword evidence="3" id="KW-0472">Membrane</keyword>
<dbReference type="InterPro" id="IPR023577">
    <property type="entry name" value="CYTH_domain"/>
</dbReference>
<gene>
    <name evidence="5" type="ORF">DARMORV10_C02P31500.1</name>
</gene>
<dbReference type="InterPro" id="IPR006083">
    <property type="entry name" value="PRK/URK"/>
</dbReference>
<feature type="domain" description="CYTH" evidence="4">
    <location>
        <begin position="332"/>
        <end position="494"/>
    </location>
</feature>
<dbReference type="AlphaFoldDB" id="A0A816KAT8"/>
<keyword evidence="3" id="KW-1133">Transmembrane helix</keyword>
<proteinExistence type="predicted"/>
<dbReference type="InterPro" id="IPR033469">
    <property type="entry name" value="CYTH-like_dom_sf"/>
</dbReference>
<keyword evidence="3" id="KW-0812">Transmembrane</keyword>
<dbReference type="Gene3D" id="3.40.50.300">
    <property type="entry name" value="P-loop containing nucleotide triphosphate hydrolases"/>
    <property type="match status" value="1"/>
</dbReference>
<sequence>MGSSSPTIKVTKQKVYYGEVQYDKAKKKKKEKEPSKKREQREKSKNKQRSEEKPLSICVTISTGVNGVHRKYLRQLSSSLGLLAMVLESSVALSPRRRLGLLRDQVQLIKRKDSGRYEIVPIEDPLSFEKGFYAVIRACQLLAQKNDGLILVGLAGPSGAGKTVFTEKILNFMPSIAIINMDNYNDGTRVIDGNFDDPRLTDYDTLLDNLHGLKDGKSVQVPIYDFKSSSRIGYRTLEVPSSRIVILEGIYALSEKLRPFLDLRVSVTGGVHFDLVKRVLRDIQRAGQEPEEIIHQISETVYPMYKAFIEPDLKTAHIKIQNKFNPFSGFQNPTYILKSTKAVTPEQMKAVLSEDFKERTEETYDIYLLPPGEDPEACQSYLRMRNRDGKYNLMFEEWVTDRPFIISPRITFEVSVRLLGGLMALGYTIATILKRKSHIFDDEKVIVKTDWLEQLNRTYVQVQGRDRSFVENVANELGLEGSYCPHTYIEQIQLERLVNDVMALPDDLKTKLSLDDDTVSSPKEALSRASADSRMKYLHGGVSKSYTNQRHKVLPNLTRLAVNNRMLDARAPASPATLPNQGVITQLSDQISTLNERMDDFTSRIEELNSKIPNRIAASGSQHNLALPMENGNGSLLSLSSSQSQLVRESPLMEEVILVARGQRQIMHQMDTLSNLLREYVGERSRIERLDSNRTNSTTQNLEASTLPVLLALAIGCLGVFAYSRLK</sequence>
<dbReference type="GO" id="GO:0016462">
    <property type="term" value="F:pyrophosphatase activity"/>
    <property type="evidence" value="ECO:0007669"/>
    <property type="project" value="UniProtKB-ARBA"/>
</dbReference>
<name>A0A816KAT8_BRANA</name>
<keyword evidence="1" id="KW-0175">Coiled coil</keyword>
<evidence type="ECO:0000256" key="1">
    <source>
        <dbReference type="SAM" id="Coils"/>
    </source>
</evidence>
<dbReference type="Proteomes" id="UP001295469">
    <property type="component" value="Chromosome C02"/>
</dbReference>
<feature type="compositionally biased region" description="Basic and acidic residues" evidence="2">
    <location>
        <begin position="31"/>
        <end position="51"/>
    </location>
</feature>
<dbReference type="Pfam" id="PF00485">
    <property type="entry name" value="PRK"/>
    <property type="match status" value="1"/>
</dbReference>
<dbReference type="InterPro" id="IPR027417">
    <property type="entry name" value="P-loop_NTPase"/>
</dbReference>
<evidence type="ECO:0000256" key="2">
    <source>
        <dbReference type="SAM" id="MobiDB-lite"/>
    </source>
</evidence>
<dbReference type="GO" id="GO:0016301">
    <property type="term" value="F:kinase activity"/>
    <property type="evidence" value="ECO:0007669"/>
    <property type="project" value="InterPro"/>
</dbReference>
<dbReference type="Pfam" id="PF01928">
    <property type="entry name" value="CYTH"/>
    <property type="match status" value="1"/>
</dbReference>
<dbReference type="SUPFAM" id="SSF55154">
    <property type="entry name" value="CYTH-like phosphatases"/>
    <property type="match status" value="1"/>
</dbReference>